<dbReference type="RefSeq" id="WP_123821649.1">
    <property type="nucleotide sequence ID" value="NZ_RKQG01000004.1"/>
</dbReference>
<protein>
    <submittedName>
        <fullName evidence="1">Uncharacterized protein</fullName>
    </submittedName>
</protein>
<organism evidence="1 2">
    <name type="scientific">Kitasatospora cineracea</name>
    <dbReference type="NCBI Taxonomy" id="88074"/>
    <lineage>
        <taxon>Bacteria</taxon>
        <taxon>Bacillati</taxon>
        <taxon>Actinomycetota</taxon>
        <taxon>Actinomycetes</taxon>
        <taxon>Kitasatosporales</taxon>
        <taxon>Streptomycetaceae</taxon>
        <taxon>Kitasatospora</taxon>
    </lineage>
</organism>
<sequence>MARLQILHLPPRPGRPAPFALVVDQTDKDGLGDVLALENGARRMRDQLGAEAVLCFAFTVDVANTTELTVEAGPTDVPCCAQRETEVTL</sequence>
<evidence type="ECO:0000313" key="1">
    <source>
        <dbReference type="EMBL" id="RPE27296.1"/>
    </source>
</evidence>
<gene>
    <name evidence="1" type="ORF">EDD38_7441</name>
</gene>
<proteinExistence type="predicted"/>
<dbReference type="Proteomes" id="UP000266906">
    <property type="component" value="Unassembled WGS sequence"/>
</dbReference>
<keyword evidence="2" id="KW-1185">Reference proteome</keyword>
<accession>A0A3N4R3X4</accession>
<comment type="caution">
    <text evidence="1">The sequence shown here is derived from an EMBL/GenBank/DDBJ whole genome shotgun (WGS) entry which is preliminary data.</text>
</comment>
<dbReference type="AlphaFoldDB" id="A0A3N4R3X4"/>
<evidence type="ECO:0000313" key="2">
    <source>
        <dbReference type="Proteomes" id="UP000266906"/>
    </source>
</evidence>
<name>A0A3N4R3X4_9ACTN</name>
<dbReference type="EMBL" id="RKQG01000004">
    <property type="protein sequence ID" value="RPE27296.1"/>
    <property type="molecule type" value="Genomic_DNA"/>
</dbReference>
<reference evidence="1 2" key="1">
    <citation type="submission" date="2018-11" db="EMBL/GenBank/DDBJ databases">
        <title>Sequencing the genomes of 1000 actinobacteria strains.</title>
        <authorList>
            <person name="Klenk H.-P."/>
        </authorList>
    </citation>
    <scope>NUCLEOTIDE SEQUENCE [LARGE SCALE GENOMIC DNA]</scope>
    <source>
        <strain evidence="1 2">DSM 44781</strain>
    </source>
</reference>